<evidence type="ECO:0000313" key="2">
    <source>
        <dbReference type="EMBL" id="CAE7464543.1"/>
    </source>
</evidence>
<dbReference type="EMBL" id="CAJNIZ010022862">
    <property type="protein sequence ID" value="CAE7464543.1"/>
    <property type="molecule type" value="Genomic_DNA"/>
</dbReference>
<name>A0A812S4G4_SYMPI</name>
<feature type="region of interest" description="Disordered" evidence="1">
    <location>
        <begin position="160"/>
        <end position="200"/>
    </location>
</feature>
<protein>
    <submittedName>
        <fullName evidence="2">Uncharacterized protein</fullName>
    </submittedName>
</protein>
<accession>A0A812S4G4</accession>
<dbReference type="Proteomes" id="UP000649617">
    <property type="component" value="Unassembled WGS sequence"/>
</dbReference>
<dbReference type="OrthoDB" id="447610at2759"/>
<evidence type="ECO:0000256" key="1">
    <source>
        <dbReference type="SAM" id="MobiDB-lite"/>
    </source>
</evidence>
<dbReference type="AlphaFoldDB" id="A0A812S4G4"/>
<feature type="non-terminal residue" evidence="2">
    <location>
        <position position="1"/>
    </location>
</feature>
<feature type="compositionally biased region" description="Polar residues" evidence="1">
    <location>
        <begin position="189"/>
        <end position="200"/>
    </location>
</feature>
<sequence length="1083" mass="119146">MYESDRLQYIEWVSCVSRQHELLTGQKKDSSVSFDNTGALKINTKTVSQPCDVSTDMMVRYALVRRGLALEQANILAYSNHDSLVEKYMAARLLDPPPGYARIGLKQIETDDRQFFVLMAEKTRGGIMVKGGARPCDDHFASVLSSSEFLQYLRHRPLAAGASSEEPPAKVQRTGKGEKGKGGKGRGKASSQRAPSSTNMRVPAELLAMGCVACAPKGHRLCFDYSLGKCQLPTQNQRCAKGLHLCAIKSCHKASSGGPLVRTGEAQSAGISPSSMADPPDNPVIEPPSKVAKTSDPHALANALASQFCSEASFNADNALKIFAACPDDNVVPLASRVTGIRTVSRSMPDVCQFFCACVRQVAPSFQFTTVVITQDMKSPVHQDCFNSSLPNLLVPLTTFTGGHVFVEHPEGQDKHLLDGQEFVGFRLDCDQAPWSFDAKHCRHFTLDWEGSRVMLVAFTVGHLAGLSDADQQELTSLGFSLPREDVQRGPKFLPFRYTNNDIRCCNAGVATDTAPRIPVVPSAPYGDLPGEGPLLIEICAGSASLSHAAVQRGFSVMPIDHAHNRRRPKCKIVTLDLSKKHAWDILEFVIKNRKVVLAFAAPPCGACSAARNIRPGPPILRTKQFPWGVPWASRTDWLKLQAANAIYQFLGDFIQLCDKHSVAWCLENPTNSAIWTIPCFAYALAHGIFAHCQACAFGSGRDKRTSFLCSHSAIAHISRMCPGCSVREPWGVDSQGTFNTSKKAEYPPGMCQALCDVAEAIAAEQQLPLGAAQPVLAKAHRQARGRLHPQLVSEYAHILRRTLPRLPALSSKQCITNAVIDVPSGSKLIRSEKKGDGLWLCIFGVYRSFDQFVLEAQSLLHPFDTLAQLPDYLIKALFEQLTLSPMQLSKTLLLQEMAAEIDWPDRDFFTELMDELMLQSPSLKAMILDSISRASPGEHDAELFDLTLKEASSKGWLQGPYAPHQLDSMMHTWLPVRRFCVVQKGKLRAIDDFKENLLNNTCCVAEKIVLQAIDHIIWSLNVLCHFYRSRGACDFSLSSGQRLVGLVHPDWERVGAELKVSSIDLKSAYKQLPLSPCEYDKT</sequence>
<comment type="caution">
    <text evidence="2">The sequence shown here is derived from an EMBL/GenBank/DDBJ whole genome shotgun (WGS) entry which is preliminary data.</text>
</comment>
<gene>
    <name evidence="2" type="ORF">SPIL2461_LOCUS11651</name>
</gene>
<organism evidence="2 3">
    <name type="scientific">Symbiodinium pilosum</name>
    <name type="common">Dinoflagellate</name>
    <dbReference type="NCBI Taxonomy" id="2952"/>
    <lineage>
        <taxon>Eukaryota</taxon>
        <taxon>Sar</taxon>
        <taxon>Alveolata</taxon>
        <taxon>Dinophyceae</taxon>
        <taxon>Suessiales</taxon>
        <taxon>Symbiodiniaceae</taxon>
        <taxon>Symbiodinium</taxon>
    </lineage>
</organism>
<reference evidence="2" key="1">
    <citation type="submission" date="2021-02" db="EMBL/GenBank/DDBJ databases">
        <authorList>
            <person name="Dougan E. K."/>
            <person name="Rhodes N."/>
            <person name="Thang M."/>
            <person name="Chan C."/>
        </authorList>
    </citation>
    <scope>NUCLEOTIDE SEQUENCE</scope>
</reference>
<evidence type="ECO:0000313" key="3">
    <source>
        <dbReference type="Proteomes" id="UP000649617"/>
    </source>
</evidence>
<proteinExistence type="predicted"/>
<keyword evidence="3" id="KW-1185">Reference proteome</keyword>